<dbReference type="Pfam" id="PF13191">
    <property type="entry name" value="AAA_16"/>
    <property type="match status" value="1"/>
</dbReference>
<dbReference type="SMART" id="SM00219">
    <property type="entry name" value="TyrKc"/>
    <property type="match status" value="1"/>
</dbReference>
<dbReference type="PROSITE" id="PS50112">
    <property type="entry name" value="PAS"/>
    <property type="match status" value="1"/>
</dbReference>
<dbReference type="NCBIfam" id="TIGR00229">
    <property type="entry name" value="sensory_box"/>
    <property type="match status" value="1"/>
</dbReference>
<dbReference type="InterPro" id="IPR003594">
    <property type="entry name" value="HATPase_dom"/>
</dbReference>
<feature type="domain" description="Protein kinase" evidence="10">
    <location>
        <begin position="6"/>
        <end position="268"/>
    </location>
</feature>
<dbReference type="Pfam" id="PF00069">
    <property type="entry name" value="Pkinase"/>
    <property type="match status" value="1"/>
</dbReference>
<dbReference type="InterPro" id="IPR003018">
    <property type="entry name" value="GAF"/>
</dbReference>
<evidence type="ECO:0000256" key="4">
    <source>
        <dbReference type="ARBA" id="ARBA00022679"/>
    </source>
</evidence>
<dbReference type="PROSITE" id="PS50109">
    <property type="entry name" value="HIS_KIN"/>
    <property type="match status" value="1"/>
</dbReference>
<evidence type="ECO:0000313" key="13">
    <source>
        <dbReference type="EMBL" id="KAA1014343.1"/>
    </source>
</evidence>
<gene>
    <name evidence="13" type="ORF">FVF58_05640</name>
</gene>
<dbReference type="Gene3D" id="3.30.450.20">
    <property type="entry name" value="PAS domain"/>
    <property type="match status" value="1"/>
</dbReference>
<dbReference type="Pfam" id="PF01590">
    <property type="entry name" value="GAF"/>
    <property type="match status" value="1"/>
</dbReference>
<dbReference type="InterPro" id="IPR000719">
    <property type="entry name" value="Prot_kinase_dom"/>
</dbReference>
<evidence type="ECO:0000256" key="6">
    <source>
        <dbReference type="ARBA" id="ARBA00022777"/>
    </source>
</evidence>
<evidence type="ECO:0000256" key="8">
    <source>
        <dbReference type="ARBA" id="ARBA00023012"/>
    </source>
</evidence>
<dbReference type="Pfam" id="PF13426">
    <property type="entry name" value="PAS_9"/>
    <property type="match status" value="1"/>
</dbReference>
<dbReference type="PRINTS" id="PR00344">
    <property type="entry name" value="BCTRLSENSOR"/>
</dbReference>
<dbReference type="GO" id="GO:0004713">
    <property type="term" value="F:protein tyrosine kinase activity"/>
    <property type="evidence" value="ECO:0007669"/>
    <property type="project" value="InterPro"/>
</dbReference>
<evidence type="ECO:0000259" key="12">
    <source>
        <dbReference type="PROSITE" id="PS50112"/>
    </source>
</evidence>
<evidence type="ECO:0000256" key="2">
    <source>
        <dbReference type="ARBA" id="ARBA00012438"/>
    </source>
</evidence>
<sequence length="1865" mass="206225">MIVGNCQTIDRIYMTAGSTLYRGRRLTDQMPVLLKLLPEHAGAVQSARFKREYLLLQTLKAAGIAKPLTLIDDRGRLVSIVEAFPGESLETVLCHGPRPDLLRCLTIAHHLADALAAIHTAQVIHRDLRPANILVAPETGEVLLVDFNLATTQEHTVSPEDVVVSVGEWAYMSPEQTGRMNRPVDYRTDCYSMGVLLYRMLTGQLPFQASDPLEWTHCHIARMPPPPCDIAPAVPEPVSDIVMKLLAKLPEDRYQSMRGVQSDLDRCLAQWRACGRIEPFRLGTDDLSDRFQIPHRLYGRDQESNTLLGVFEIMASTGQASLATVSGYSGIGKSALVDALRKPIVAKRGHFISGKFDQYQRDIPYATLTQAFGELVQQLLAESAARLAGWRQQLQAAVGVNGQLILDVLPQLELIIGTQAPVPALPPTEAQNRFRLVFRRFVTVFTSNAHPLVLFLDDLQWIDAASLALVEHLLTHPDTRYLLLIGAYRNNEVSGTHPLMKSLGAIHHSGTPVVDIRLAPLSVAHLNQLVADTLHAPPASCEPLTQLICERTESNPFFFIQFLDALHKEGLLRRDAQIQAWRWNLEQIKAKDFADNVVDLMLSKLRQLPIPAQEALQLAACLGNRFDLRMLALVSGQAEVEQHLAPAVRENLILRTRGSGKFLHDRIQQAAYALIPEGRLSEIHLRIGRVLLSSITADELAEHLFDVANQFNRGAALITAPQERERVAELNLTTGIRAKAATAYASALAYFTAGHALATEDDTNRHDALTFSLGFQLAECEFLIGDLTTAEQRLSMLSHRAANLIDKAAVACLRMALYMNAGQADRAVEVSLEYLRAVGVTWSAHPRKEEVQQEYERMWQRMGNRSIEQLLDLPLMTDPVCRATLDVLTAVQPPAHATDMNLYCLTASRMANLSLEHGNSDGSGFAYVMLGMTLGPQFGDYQAGFRFGRLGIDLVEKHGMDRFKARVYAGFGAFIAPWTGHIRSGRAPLRLAFDTANQTGDLTFSGYCGNNLITNLLGAGDPLGDVQREAESGFEVAHKMKFEFVADVMTTQLRLIKALRGLTPAFGSFNDAAFDEGQFEQHLGADPGLALVTCWYWIRKLQARFHAGDYACAIAAASNAERLLWTTPFCFEVAEYHYYGALARAAHCDSVSADERARHLEALSVHHKQLQTWANNCPENFADRTTLIAAEIARLGGHDSDAMQLYEQAIRSAREHDFVQNEAIAYERASAFYRTRGFETIADTYMRKARDCFARWGADGKVRQIDARAPQLREDPASSPATAFGNVAQLDLLSVMKASQAISGQIVLEDLVDTLMHILLENAGARTCHLLLARNESLVLAAEASVEQQTIQVRQHLGRALNALALPESSTRESVLPASITNYVRRSQERVLLTDAMQSNPFAADDYFARRRPKSVLCLPIMRRSALIGLLYLENNLATHAFTPERLTVLELLASQAAISLENALLYADLQRENSERKLAEEELRVREARIRRLVESNIIGVFFWNVAGITTDANDAFLRIVGYSRQDLLSGQVQWATMTPPEYHAADARAVEELRQRGSSQPYEKEYIRKDGTRIPVLVGGALMEGSEENGVAFVLDLTEQKGAEAELAARRTEAKRADEQLQALQVELAHATRVTTLGELSASIAHEVGQPLGAIVTSGEACLRWLGHNNPQPEEVRACVQHMIGEGRRASEIVRRIRTLTSKAAPRKTQLELNDVINDVVALVQRELLNHRVSLRLMLASDLPPLLGDRIQLQQVLINLVINGIQAMADIGDDPRELLIESHRDNEGHVVVEVQDSGPGIDPEIANRLFDAFFTTKADGMGMGLSICRSIIEAHGGQVRASNHAGHGAIFQLSLPWIGSGAS</sequence>
<dbReference type="GO" id="GO:0005524">
    <property type="term" value="F:ATP binding"/>
    <property type="evidence" value="ECO:0007669"/>
    <property type="project" value="UniProtKB-KW"/>
</dbReference>
<evidence type="ECO:0000256" key="9">
    <source>
        <dbReference type="SAM" id="Coils"/>
    </source>
</evidence>
<dbReference type="SMART" id="SM00065">
    <property type="entry name" value="GAF"/>
    <property type="match status" value="1"/>
</dbReference>
<keyword evidence="3" id="KW-0597">Phosphoprotein</keyword>
<dbReference type="SUPFAM" id="SSF56112">
    <property type="entry name" value="Protein kinase-like (PK-like)"/>
    <property type="match status" value="1"/>
</dbReference>
<dbReference type="InterPro" id="IPR004358">
    <property type="entry name" value="Sig_transdc_His_kin-like_C"/>
</dbReference>
<dbReference type="Gene3D" id="1.10.510.10">
    <property type="entry name" value="Transferase(Phosphotransferase) domain 1"/>
    <property type="match status" value="1"/>
</dbReference>
<keyword evidence="14" id="KW-1185">Reference proteome</keyword>
<dbReference type="SUPFAM" id="SSF47384">
    <property type="entry name" value="Homodimeric domain of signal transducing histidine kinase"/>
    <property type="match status" value="1"/>
</dbReference>
<dbReference type="InterPro" id="IPR000014">
    <property type="entry name" value="PAS"/>
</dbReference>
<proteinExistence type="predicted"/>
<evidence type="ECO:0000313" key="14">
    <source>
        <dbReference type="Proteomes" id="UP000325273"/>
    </source>
</evidence>
<dbReference type="PROSITE" id="PS00109">
    <property type="entry name" value="PROTEIN_KINASE_TYR"/>
    <property type="match status" value="1"/>
</dbReference>
<dbReference type="PANTHER" id="PTHR43642">
    <property type="entry name" value="HYBRID SIGNAL TRANSDUCTION HISTIDINE KINASE G"/>
    <property type="match status" value="1"/>
</dbReference>
<keyword evidence="5" id="KW-0547">Nucleotide-binding</keyword>
<feature type="coiled-coil region" evidence="9">
    <location>
        <begin position="1609"/>
        <end position="1636"/>
    </location>
</feature>
<dbReference type="InterPro" id="IPR005467">
    <property type="entry name" value="His_kinase_dom"/>
</dbReference>
<dbReference type="SUPFAM" id="SSF55781">
    <property type="entry name" value="GAF domain-like"/>
    <property type="match status" value="1"/>
</dbReference>
<evidence type="ECO:0000259" key="10">
    <source>
        <dbReference type="PROSITE" id="PS50011"/>
    </source>
</evidence>
<evidence type="ECO:0000256" key="5">
    <source>
        <dbReference type="ARBA" id="ARBA00022741"/>
    </source>
</evidence>
<dbReference type="CDD" id="cd00082">
    <property type="entry name" value="HisKA"/>
    <property type="match status" value="1"/>
</dbReference>
<dbReference type="GO" id="GO:0000155">
    <property type="term" value="F:phosphorelay sensor kinase activity"/>
    <property type="evidence" value="ECO:0007669"/>
    <property type="project" value="InterPro"/>
</dbReference>
<dbReference type="SMART" id="SM00388">
    <property type="entry name" value="HisKA"/>
    <property type="match status" value="1"/>
</dbReference>
<dbReference type="Gene3D" id="1.10.287.130">
    <property type="match status" value="1"/>
</dbReference>
<dbReference type="InterPro" id="IPR035965">
    <property type="entry name" value="PAS-like_dom_sf"/>
</dbReference>
<dbReference type="SUPFAM" id="SSF55874">
    <property type="entry name" value="ATPase domain of HSP90 chaperone/DNA topoisomerase II/histidine kinase"/>
    <property type="match status" value="1"/>
</dbReference>
<dbReference type="SUPFAM" id="SSF55785">
    <property type="entry name" value="PYP-like sensor domain (PAS domain)"/>
    <property type="match status" value="1"/>
</dbReference>
<dbReference type="RefSeq" id="WP_149668910.1">
    <property type="nucleotide sequence ID" value="NZ_VTUZ01000003.1"/>
</dbReference>
<dbReference type="InterPro" id="IPR027417">
    <property type="entry name" value="P-loop_NTPase"/>
</dbReference>
<dbReference type="InterPro" id="IPR008266">
    <property type="entry name" value="Tyr_kinase_AS"/>
</dbReference>
<keyword evidence="9" id="KW-0175">Coiled coil</keyword>
<dbReference type="Pfam" id="PF00512">
    <property type="entry name" value="HisKA"/>
    <property type="match status" value="1"/>
</dbReference>
<feature type="domain" description="Histidine kinase" evidence="11">
    <location>
        <begin position="1645"/>
        <end position="1861"/>
    </location>
</feature>
<dbReference type="InterPro" id="IPR003661">
    <property type="entry name" value="HisK_dim/P_dom"/>
</dbReference>
<dbReference type="InterPro" id="IPR041664">
    <property type="entry name" value="AAA_16"/>
</dbReference>
<dbReference type="Proteomes" id="UP000325273">
    <property type="component" value="Unassembled WGS sequence"/>
</dbReference>
<keyword evidence="7" id="KW-0067">ATP-binding</keyword>
<evidence type="ECO:0000259" key="11">
    <source>
        <dbReference type="PROSITE" id="PS50109"/>
    </source>
</evidence>
<dbReference type="InterPro" id="IPR036097">
    <property type="entry name" value="HisK_dim/P_sf"/>
</dbReference>
<dbReference type="Pfam" id="PF02518">
    <property type="entry name" value="HATPase_c"/>
    <property type="match status" value="1"/>
</dbReference>
<dbReference type="SUPFAM" id="SSF52540">
    <property type="entry name" value="P-loop containing nucleoside triphosphate hydrolases"/>
    <property type="match status" value="1"/>
</dbReference>
<keyword evidence="4" id="KW-0808">Transferase</keyword>
<reference evidence="13 14" key="1">
    <citation type="submission" date="2019-08" db="EMBL/GenBank/DDBJ databases">
        <title>Paraburkholderia sp. DCY113.</title>
        <authorList>
            <person name="Kang J."/>
        </authorList>
    </citation>
    <scope>NUCLEOTIDE SEQUENCE [LARGE SCALE GENOMIC DNA]</scope>
    <source>
        <strain evidence="13 14">DCY113</strain>
    </source>
</reference>
<keyword evidence="8" id="KW-0902">Two-component regulatory system</keyword>
<feature type="domain" description="PAS" evidence="12">
    <location>
        <begin position="1487"/>
        <end position="1559"/>
    </location>
</feature>
<dbReference type="InterPro" id="IPR036890">
    <property type="entry name" value="HATPase_C_sf"/>
</dbReference>
<comment type="catalytic activity">
    <reaction evidence="1">
        <text>ATP + protein L-histidine = ADP + protein N-phospho-L-histidine.</text>
        <dbReference type="EC" id="2.7.13.3"/>
    </reaction>
</comment>
<dbReference type="InterPro" id="IPR011009">
    <property type="entry name" value="Kinase-like_dom_sf"/>
</dbReference>
<dbReference type="GO" id="GO:0042802">
    <property type="term" value="F:identical protein binding"/>
    <property type="evidence" value="ECO:0007669"/>
    <property type="project" value="UniProtKB-ARBA"/>
</dbReference>
<dbReference type="CDD" id="cd00130">
    <property type="entry name" value="PAS"/>
    <property type="match status" value="1"/>
</dbReference>
<dbReference type="PROSITE" id="PS50011">
    <property type="entry name" value="PROTEIN_KINASE_DOM"/>
    <property type="match status" value="1"/>
</dbReference>
<dbReference type="CDD" id="cd14014">
    <property type="entry name" value="STKc_PknB_like"/>
    <property type="match status" value="1"/>
</dbReference>
<dbReference type="SMART" id="SM00387">
    <property type="entry name" value="HATPase_c"/>
    <property type="match status" value="1"/>
</dbReference>
<evidence type="ECO:0000256" key="3">
    <source>
        <dbReference type="ARBA" id="ARBA00022553"/>
    </source>
</evidence>
<keyword evidence="6" id="KW-0418">Kinase</keyword>
<comment type="caution">
    <text evidence="13">The sequence shown here is derived from an EMBL/GenBank/DDBJ whole genome shotgun (WGS) entry which is preliminary data.</text>
</comment>
<evidence type="ECO:0000256" key="1">
    <source>
        <dbReference type="ARBA" id="ARBA00000085"/>
    </source>
</evidence>
<dbReference type="EC" id="2.7.13.3" evidence="2"/>
<name>A0A5B0HHL7_9BURK</name>
<accession>A0A5B0HHL7</accession>
<dbReference type="Gene3D" id="3.30.565.10">
    <property type="entry name" value="Histidine kinase-like ATPase, C-terminal domain"/>
    <property type="match status" value="1"/>
</dbReference>
<dbReference type="FunFam" id="3.30.565.10:FF:000042">
    <property type="entry name" value="Two-component sensor histidine kinase KdpD"/>
    <property type="match status" value="1"/>
</dbReference>
<dbReference type="Gene3D" id="3.30.450.40">
    <property type="match status" value="1"/>
</dbReference>
<organism evidence="13 14">
    <name type="scientific">Paraburkholderia panacisoli</name>
    <dbReference type="NCBI Taxonomy" id="2603818"/>
    <lineage>
        <taxon>Bacteria</taxon>
        <taxon>Pseudomonadati</taxon>
        <taxon>Pseudomonadota</taxon>
        <taxon>Betaproteobacteria</taxon>
        <taxon>Burkholderiales</taxon>
        <taxon>Burkholderiaceae</taxon>
        <taxon>Paraburkholderia</taxon>
    </lineage>
</organism>
<dbReference type="InterPro" id="IPR053159">
    <property type="entry name" value="Hybrid_Histidine_Kinase"/>
</dbReference>
<protein>
    <recommendedName>
        <fullName evidence="2">histidine kinase</fullName>
        <ecNumber evidence="2">2.7.13.3</ecNumber>
    </recommendedName>
</protein>
<feature type="coiled-coil region" evidence="9">
    <location>
        <begin position="1463"/>
        <end position="1492"/>
    </location>
</feature>
<dbReference type="InterPro" id="IPR020635">
    <property type="entry name" value="Tyr_kinase_cat_dom"/>
</dbReference>
<dbReference type="PANTHER" id="PTHR43642:SF1">
    <property type="entry name" value="HYBRID SIGNAL TRANSDUCTION HISTIDINE KINASE G"/>
    <property type="match status" value="1"/>
</dbReference>
<dbReference type="EMBL" id="VTUZ01000003">
    <property type="protein sequence ID" value="KAA1014343.1"/>
    <property type="molecule type" value="Genomic_DNA"/>
</dbReference>
<dbReference type="SMART" id="SM00091">
    <property type="entry name" value="PAS"/>
    <property type="match status" value="1"/>
</dbReference>
<evidence type="ECO:0000256" key="7">
    <source>
        <dbReference type="ARBA" id="ARBA00022840"/>
    </source>
</evidence>
<dbReference type="InterPro" id="IPR029016">
    <property type="entry name" value="GAF-like_dom_sf"/>
</dbReference>